<evidence type="ECO:0000313" key="5">
    <source>
        <dbReference type="Proteomes" id="UP000030106"/>
    </source>
</evidence>
<dbReference type="CDD" id="cd00067">
    <property type="entry name" value="GAL4"/>
    <property type="match status" value="1"/>
</dbReference>
<evidence type="ECO:0000256" key="1">
    <source>
        <dbReference type="ARBA" id="ARBA00004123"/>
    </source>
</evidence>
<dbReference type="HOGENOM" id="CLU_021916_0_0_1"/>
<dbReference type="PANTHER" id="PTHR37534:SF46">
    <property type="entry name" value="ZN(II)2CYS6 TRANSCRIPTION FACTOR (EUROFUNG)"/>
    <property type="match status" value="1"/>
</dbReference>
<dbReference type="Pfam" id="PF11951">
    <property type="entry name" value="Fungal_trans_2"/>
    <property type="match status" value="1"/>
</dbReference>
<dbReference type="PROSITE" id="PS50048">
    <property type="entry name" value="ZN2_CY6_FUNGAL_2"/>
    <property type="match status" value="1"/>
</dbReference>
<dbReference type="Pfam" id="PF00172">
    <property type="entry name" value="Zn_clus"/>
    <property type="match status" value="1"/>
</dbReference>
<protein>
    <recommendedName>
        <fullName evidence="3">Zn(2)-C6 fungal-type domain-containing protein</fullName>
    </recommendedName>
</protein>
<gene>
    <name evidence="4" type="ORF">BBAD15_g11583</name>
</gene>
<comment type="subcellular location">
    <subcellularLocation>
        <location evidence="1">Nucleus</location>
    </subcellularLocation>
</comment>
<dbReference type="PROSITE" id="PS00463">
    <property type="entry name" value="ZN2_CY6_FUNGAL_1"/>
    <property type="match status" value="1"/>
</dbReference>
<keyword evidence="2" id="KW-0539">Nucleus</keyword>
<evidence type="ECO:0000256" key="2">
    <source>
        <dbReference type="ARBA" id="ARBA00023242"/>
    </source>
</evidence>
<name>A0A0A2VAV2_BEABA</name>
<dbReference type="InterPro" id="IPR021858">
    <property type="entry name" value="Fun_TF"/>
</dbReference>
<dbReference type="InterPro" id="IPR036864">
    <property type="entry name" value="Zn2-C6_fun-type_DNA-bd_sf"/>
</dbReference>
<dbReference type="Proteomes" id="UP000030106">
    <property type="component" value="Unassembled WGS sequence"/>
</dbReference>
<dbReference type="GO" id="GO:0008270">
    <property type="term" value="F:zinc ion binding"/>
    <property type="evidence" value="ECO:0007669"/>
    <property type="project" value="InterPro"/>
</dbReference>
<dbReference type="AlphaFoldDB" id="A0A0A2VAV2"/>
<sequence length="526" mass="58920">MAKPNGRNSGEIAPVGAVEESKRVKRWAPRRKTGCVTCRRRKVKCDEAKPICANCVATRRYCGGPYYQDSAQATDMIKDLAVVIPRLRETAPRSVRPTNHRGWEITPEGWDVVEAFEYRRLLRASVVRAPSIDSDLVSRAHALVGLYTIPHSVAMDVMATRPATPVSLAAYPGCVNSESFLARVIADRIVWVSCCQRTALSPSTLHGTRDLWLKFYDLIQNHLRQLNYDLTHVEGDFLKYLMKKRIFERICDLMEAEHILCLGGWRAHFDGYFALLNMFGIPKCIPTENPVFVDMLRSMTVNAVIGNSVCRVDKQICSIYEFDDAELINLFGQTCFSPFPCPKALFAEIAAINRLRLAASMCKIGAILPDANAVFDRINSFDPATWKDTAEFEIPHTPEVVLVARIFQLAVSLYGILSLGLEHADASAPNWPDKTTTTAEIIMLMQKTLKSPKCLAVMTWPSAVAGVAVADGPDATRNLLLDILVRIDSDVLAYGIAAHTIERLQTFWLTKKTGWENCWSDFYLLW</sequence>
<dbReference type="InterPro" id="IPR001138">
    <property type="entry name" value="Zn2Cys6_DnaBD"/>
</dbReference>
<dbReference type="EMBL" id="ANFO01001277">
    <property type="protein sequence ID" value="KGQ03175.1"/>
    <property type="molecule type" value="Genomic_DNA"/>
</dbReference>
<dbReference type="eggNOG" id="ENOG502SMC4">
    <property type="taxonomic scope" value="Eukaryota"/>
</dbReference>
<dbReference type="PANTHER" id="PTHR37534">
    <property type="entry name" value="TRANSCRIPTIONAL ACTIVATOR PROTEIN UGA3"/>
    <property type="match status" value="1"/>
</dbReference>
<feature type="domain" description="Zn(2)-C6 fungal-type" evidence="3">
    <location>
        <begin position="34"/>
        <end position="62"/>
    </location>
</feature>
<evidence type="ECO:0000313" key="4">
    <source>
        <dbReference type="EMBL" id="KGQ03175.1"/>
    </source>
</evidence>
<dbReference type="STRING" id="1245745.A0A0A2VAV2"/>
<organism evidence="4 5">
    <name type="scientific">Beauveria bassiana D1-5</name>
    <dbReference type="NCBI Taxonomy" id="1245745"/>
    <lineage>
        <taxon>Eukaryota</taxon>
        <taxon>Fungi</taxon>
        <taxon>Dikarya</taxon>
        <taxon>Ascomycota</taxon>
        <taxon>Pezizomycotina</taxon>
        <taxon>Sordariomycetes</taxon>
        <taxon>Hypocreomycetidae</taxon>
        <taxon>Hypocreales</taxon>
        <taxon>Cordycipitaceae</taxon>
        <taxon>Beauveria</taxon>
    </lineage>
</organism>
<dbReference type="SMART" id="SM00066">
    <property type="entry name" value="GAL4"/>
    <property type="match status" value="1"/>
</dbReference>
<dbReference type="GO" id="GO:0005634">
    <property type="term" value="C:nucleus"/>
    <property type="evidence" value="ECO:0007669"/>
    <property type="project" value="UniProtKB-SubCell"/>
</dbReference>
<accession>A0A0A2VAV2</accession>
<proteinExistence type="predicted"/>
<dbReference type="OrthoDB" id="3598904at2759"/>
<evidence type="ECO:0000259" key="3">
    <source>
        <dbReference type="PROSITE" id="PS50048"/>
    </source>
</evidence>
<comment type="caution">
    <text evidence="4">The sequence shown here is derived from an EMBL/GenBank/DDBJ whole genome shotgun (WGS) entry which is preliminary data.</text>
</comment>
<dbReference type="SUPFAM" id="SSF57701">
    <property type="entry name" value="Zn2/Cys6 DNA-binding domain"/>
    <property type="match status" value="1"/>
</dbReference>
<dbReference type="Gene3D" id="4.10.240.10">
    <property type="entry name" value="Zn(2)-C6 fungal-type DNA-binding domain"/>
    <property type="match status" value="1"/>
</dbReference>
<dbReference type="GO" id="GO:0000981">
    <property type="term" value="F:DNA-binding transcription factor activity, RNA polymerase II-specific"/>
    <property type="evidence" value="ECO:0007669"/>
    <property type="project" value="InterPro"/>
</dbReference>
<reference evidence="4 5" key="1">
    <citation type="submission" date="2012-10" db="EMBL/GenBank/DDBJ databases">
        <title>Genome sequencing and analysis of entomopathogenic fungi Beauveria bassiana D1-5.</title>
        <authorList>
            <person name="Li Q."/>
            <person name="Wang L."/>
            <person name="Zhang Z."/>
            <person name="Wang Q."/>
            <person name="Ren J."/>
            <person name="Wang M."/>
            <person name="Xu W."/>
            <person name="Wang J."/>
            <person name="Lu Y."/>
            <person name="Du Q."/>
            <person name="Sun Z."/>
        </authorList>
    </citation>
    <scope>NUCLEOTIDE SEQUENCE [LARGE SCALE GENOMIC DNA]</scope>
    <source>
        <strain evidence="4 5">D1-5</strain>
    </source>
</reference>